<sequence length="115" mass="13284">MMAPDPREPRLPKWAQERLFQLRREVESLTQVLRELQGQVPETDTFISDYVRGDTPLPPGARIDFQMMNDGRSTDTSQRIQVYIGQEGGLEIQGGRAVRIEPRASNSLRIYLERR</sequence>
<dbReference type="KEGG" id="vg:77931335"/>
<name>A0A514DEU2_9CAUD</name>
<accession>A0A514DEU2</accession>
<proteinExistence type="predicted"/>
<dbReference type="RefSeq" id="YP_010655473.1">
    <property type="nucleotide sequence ID" value="NC_070828.1"/>
</dbReference>
<dbReference type="Proteomes" id="UP000316735">
    <property type="component" value="Segment"/>
</dbReference>
<dbReference type="EMBL" id="MK937595">
    <property type="protein sequence ID" value="QDH92134.1"/>
    <property type="molecule type" value="Genomic_DNA"/>
</dbReference>
<keyword evidence="2" id="KW-1185">Reference proteome</keyword>
<dbReference type="InterPro" id="IPR055663">
    <property type="entry name" value="DUF7239"/>
</dbReference>
<evidence type="ECO:0000313" key="2">
    <source>
        <dbReference type="Proteomes" id="UP000316735"/>
    </source>
</evidence>
<protein>
    <submittedName>
        <fullName evidence="1">Uncharacterized protein</fullName>
    </submittedName>
</protein>
<reference evidence="1 2" key="1">
    <citation type="submission" date="2019-05" db="EMBL/GenBank/DDBJ databases">
        <authorList>
            <person name="Derk J.T."/>
            <person name="Gurtovaia V."/>
            <person name="Hoskins I.B.W."/>
            <person name="Meyer D.A."/>
            <person name="Wheatley K.M."/>
            <person name="Pape-Zambito D.A."/>
            <person name="Garlena R.A."/>
            <person name="Russell D.A."/>
            <person name="Pope W.H."/>
            <person name="Jacobs-Sera D."/>
            <person name="Hatfull G.F."/>
        </authorList>
    </citation>
    <scope>NUCLEOTIDE SEQUENCE [LARGE SCALE GENOMIC DNA]</scope>
</reference>
<evidence type="ECO:0000313" key="1">
    <source>
        <dbReference type="EMBL" id="QDH92134.1"/>
    </source>
</evidence>
<organism evidence="1 2">
    <name type="scientific">Streptomyces phage Dubu</name>
    <dbReference type="NCBI Taxonomy" id="2591226"/>
    <lineage>
        <taxon>Viruses</taxon>
        <taxon>Duplodnaviria</taxon>
        <taxon>Heunggongvirae</taxon>
        <taxon>Uroviricota</taxon>
        <taxon>Caudoviricetes</taxon>
        <taxon>Dubuvirus</taxon>
        <taxon>Dubuvirus dubu</taxon>
    </lineage>
</organism>
<dbReference type="GeneID" id="77931335"/>
<gene>
    <name evidence="1" type="primary">29</name>
    <name evidence="1" type="ORF">SEA_DUBU_29</name>
</gene>
<dbReference type="Pfam" id="PF23886">
    <property type="entry name" value="DUF7239"/>
    <property type="match status" value="1"/>
</dbReference>